<dbReference type="RefSeq" id="WP_390268595.1">
    <property type="nucleotide sequence ID" value="NZ_JBHRSA010000009.1"/>
</dbReference>
<proteinExistence type="predicted"/>
<evidence type="ECO:0000313" key="3">
    <source>
        <dbReference type="Proteomes" id="UP001595279"/>
    </source>
</evidence>
<evidence type="ECO:0000313" key="2">
    <source>
        <dbReference type="EMBL" id="MFC3039343.1"/>
    </source>
</evidence>
<dbReference type="GO" id="GO:0016746">
    <property type="term" value="F:acyltransferase activity"/>
    <property type="evidence" value="ECO:0007669"/>
    <property type="project" value="UniProtKB-KW"/>
</dbReference>
<dbReference type="SUPFAM" id="SSF55729">
    <property type="entry name" value="Acyl-CoA N-acyltransferases (Nat)"/>
    <property type="match status" value="1"/>
</dbReference>
<accession>A0ABV7CSS7</accession>
<name>A0ABV7CSS7_9BACI</name>
<comment type="caution">
    <text evidence="2">The sequence shown here is derived from an EMBL/GenBank/DDBJ whole genome shotgun (WGS) entry which is preliminary data.</text>
</comment>
<reference evidence="3" key="1">
    <citation type="journal article" date="2019" name="Int. J. Syst. Evol. Microbiol.">
        <title>The Global Catalogue of Microorganisms (GCM) 10K type strain sequencing project: providing services to taxonomists for standard genome sequencing and annotation.</title>
        <authorList>
            <consortium name="The Broad Institute Genomics Platform"/>
            <consortium name="The Broad Institute Genome Sequencing Center for Infectious Disease"/>
            <person name="Wu L."/>
            <person name="Ma J."/>
        </authorList>
    </citation>
    <scope>NUCLEOTIDE SEQUENCE [LARGE SCALE GENOMIC DNA]</scope>
    <source>
        <strain evidence="3">KCTC 13128</strain>
    </source>
</reference>
<evidence type="ECO:0000259" key="1">
    <source>
        <dbReference type="PROSITE" id="PS51186"/>
    </source>
</evidence>
<dbReference type="EMBL" id="JBHRSA010000009">
    <property type="protein sequence ID" value="MFC3039343.1"/>
    <property type="molecule type" value="Genomic_DNA"/>
</dbReference>
<dbReference type="PROSITE" id="PS51186">
    <property type="entry name" value="GNAT"/>
    <property type="match status" value="1"/>
</dbReference>
<keyword evidence="2" id="KW-0808">Transferase</keyword>
<dbReference type="EC" id="2.3.1.-" evidence="2"/>
<dbReference type="Proteomes" id="UP001595279">
    <property type="component" value="Unassembled WGS sequence"/>
</dbReference>
<keyword evidence="2" id="KW-0012">Acyltransferase</keyword>
<feature type="domain" description="N-acetyltransferase" evidence="1">
    <location>
        <begin position="13"/>
        <end position="179"/>
    </location>
</feature>
<gene>
    <name evidence="2" type="ORF">ACFOGI_03705</name>
</gene>
<dbReference type="Gene3D" id="3.40.630.30">
    <property type="match status" value="1"/>
</dbReference>
<protein>
    <submittedName>
        <fullName evidence="2">GNAT family N-acetyltransferase</fullName>
        <ecNumber evidence="2">2.3.1.-</ecNumber>
    </submittedName>
</protein>
<keyword evidence="3" id="KW-1185">Reference proteome</keyword>
<dbReference type="InterPro" id="IPR016181">
    <property type="entry name" value="Acyl_CoA_acyltransferase"/>
</dbReference>
<dbReference type="InterPro" id="IPR000182">
    <property type="entry name" value="GNAT_dom"/>
</dbReference>
<sequence length="179" mass="20784">MGNIGKHSEMGVYMIRQAEVLDTFHVHEILREAAEWLNRKGIDQWNFLLEQVEDKNTKEDIEDGKVYLVLDQGFHPAATFTLSTTQNNWDVDLWGMKQDDNAYYLHRLAVASAYHRRHLGASLLEWMDKNLPEQAKLRLDCVADNPVLNHFYQHAGFSWKGYAESPEGEFSLYEKVVGR</sequence>
<organism evidence="2 3">
    <name type="scientific">Virgibacillus xinjiangensis</name>
    <dbReference type="NCBI Taxonomy" id="393090"/>
    <lineage>
        <taxon>Bacteria</taxon>
        <taxon>Bacillati</taxon>
        <taxon>Bacillota</taxon>
        <taxon>Bacilli</taxon>
        <taxon>Bacillales</taxon>
        <taxon>Bacillaceae</taxon>
        <taxon>Virgibacillus</taxon>
    </lineage>
</organism>
<dbReference type="Pfam" id="PF00583">
    <property type="entry name" value="Acetyltransf_1"/>
    <property type="match status" value="1"/>
</dbReference>